<gene>
    <name evidence="3" type="ORF">ACFSOX_16300</name>
</gene>
<reference evidence="4" key="1">
    <citation type="journal article" date="2019" name="Int. J. Syst. Evol. Microbiol.">
        <title>The Global Catalogue of Microorganisms (GCM) 10K type strain sequencing project: providing services to taxonomists for standard genome sequencing and annotation.</title>
        <authorList>
            <consortium name="The Broad Institute Genomics Platform"/>
            <consortium name="The Broad Institute Genome Sequencing Center for Infectious Disease"/>
            <person name="Wu L."/>
            <person name="Ma J."/>
        </authorList>
    </citation>
    <scope>NUCLEOTIDE SEQUENCE [LARGE SCALE GENOMIC DNA]</scope>
    <source>
        <strain evidence="4">CGMCC 1.6774</strain>
    </source>
</reference>
<keyword evidence="2" id="KW-0812">Transmembrane</keyword>
<keyword evidence="2" id="KW-1133">Transmembrane helix</keyword>
<evidence type="ECO:0000256" key="1">
    <source>
        <dbReference type="SAM" id="MobiDB-lite"/>
    </source>
</evidence>
<dbReference type="RefSeq" id="WP_378478867.1">
    <property type="nucleotide sequence ID" value="NZ_JBHUIW010000019.1"/>
</dbReference>
<proteinExistence type="predicted"/>
<keyword evidence="2" id="KW-0472">Membrane</keyword>
<protein>
    <submittedName>
        <fullName evidence="3">Uncharacterized protein</fullName>
    </submittedName>
</protein>
<comment type="caution">
    <text evidence="3">The sequence shown here is derived from an EMBL/GenBank/DDBJ whole genome shotgun (WGS) entry which is preliminary data.</text>
</comment>
<evidence type="ECO:0000313" key="3">
    <source>
        <dbReference type="EMBL" id="MFD2183716.1"/>
    </source>
</evidence>
<feature type="region of interest" description="Disordered" evidence="1">
    <location>
        <begin position="78"/>
        <end position="98"/>
    </location>
</feature>
<feature type="transmembrane region" description="Helical" evidence="2">
    <location>
        <begin position="7"/>
        <end position="28"/>
    </location>
</feature>
<evidence type="ECO:0000313" key="4">
    <source>
        <dbReference type="Proteomes" id="UP001597314"/>
    </source>
</evidence>
<evidence type="ECO:0000256" key="2">
    <source>
        <dbReference type="SAM" id="Phobius"/>
    </source>
</evidence>
<feature type="transmembrane region" description="Helical" evidence="2">
    <location>
        <begin position="40"/>
        <end position="59"/>
    </location>
</feature>
<accession>A0ABW5ANF7</accession>
<sequence length="98" mass="10663">MLTRPIIAALVYMMVQAVLFGIGTIPIVSTPLAANASELMPLHIVLSFVVAAPIAWALAPRLRARWWRRREARIAAGLEPAPDAPRPRIRSGQRASSA</sequence>
<name>A0ABW5ANF7_9BRAD</name>
<dbReference type="EMBL" id="JBHUIW010000019">
    <property type="protein sequence ID" value="MFD2183716.1"/>
    <property type="molecule type" value="Genomic_DNA"/>
</dbReference>
<keyword evidence="4" id="KW-1185">Reference proteome</keyword>
<organism evidence="3 4">
    <name type="scientific">Rhodoplanes azumiensis</name>
    <dbReference type="NCBI Taxonomy" id="1897628"/>
    <lineage>
        <taxon>Bacteria</taxon>
        <taxon>Pseudomonadati</taxon>
        <taxon>Pseudomonadota</taxon>
        <taxon>Alphaproteobacteria</taxon>
        <taxon>Hyphomicrobiales</taxon>
        <taxon>Nitrobacteraceae</taxon>
        <taxon>Rhodoplanes</taxon>
    </lineage>
</organism>
<dbReference type="Proteomes" id="UP001597314">
    <property type="component" value="Unassembled WGS sequence"/>
</dbReference>